<keyword evidence="4" id="KW-1185">Reference proteome</keyword>
<feature type="domain" description="BTB" evidence="2">
    <location>
        <begin position="132"/>
        <end position="182"/>
    </location>
</feature>
<dbReference type="OrthoDB" id="2523671at2759"/>
<gene>
    <name evidence="3" type="ORF">BCR35DRAFT_348907</name>
</gene>
<dbReference type="SMART" id="SM00225">
    <property type="entry name" value="BTB"/>
    <property type="match status" value="1"/>
</dbReference>
<proteinExistence type="predicted"/>
<evidence type="ECO:0000313" key="3">
    <source>
        <dbReference type="EMBL" id="ORY92520.1"/>
    </source>
</evidence>
<sequence length="391" mass="42747">MRYEYSASIQVHPPTADPRPLLDVPGLTQWHLVSTSGASDSQSHGDEKLTVHWRVLDDRKLDSATIRITPETGRVWEHELSSKELTATGSVTSPKYYGPKHDPVRIIVEVKAPTTQPLTAAQAAYTTLTSPQDVCISFPPSGRHLFAHSAVLSAASSYFSTLLTSDFAEGDRGTVHSDTSMQLHGRSSAGGPPQKKRRVDVELGFGDSDEEAAKDDSPKPALRLTDPMHTIQVTGTCYSTYSALLMWIHTRHITFAPLLSTFRASATHDTSPAELRSRAIAKDFPFAIPPPVSPKSIYRAAHLFELPALRSHALSAFENQLTPQNVAYELYGDVAACYDEVKEVCLSYAVKNWKEVQKSEGLKWAEAVDASELPSGAVGIGLEIARRLSLN</sequence>
<dbReference type="InParanoid" id="A0A1Y2G4S0"/>
<accession>A0A1Y2G4S0</accession>
<dbReference type="Gene3D" id="3.30.710.10">
    <property type="entry name" value="Potassium Channel Kv1.1, Chain A"/>
    <property type="match status" value="1"/>
</dbReference>
<dbReference type="SUPFAM" id="SSF54695">
    <property type="entry name" value="POZ domain"/>
    <property type="match status" value="1"/>
</dbReference>
<evidence type="ECO:0000313" key="4">
    <source>
        <dbReference type="Proteomes" id="UP000193467"/>
    </source>
</evidence>
<evidence type="ECO:0000256" key="1">
    <source>
        <dbReference type="SAM" id="MobiDB-lite"/>
    </source>
</evidence>
<dbReference type="PROSITE" id="PS50097">
    <property type="entry name" value="BTB"/>
    <property type="match status" value="1"/>
</dbReference>
<dbReference type="STRING" id="106004.A0A1Y2G4S0"/>
<organism evidence="3 4">
    <name type="scientific">Leucosporidium creatinivorum</name>
    <dbReference type="NCBI Taxonomy" id="106004"/>
    <lineage>
        <taxon>Eukaryota</taxon>
        <taxon>Fungi</taxon>
        <taxon>Dikarya</taxon>
        <taxon>Basidiomycota</taxon>
        <taxon>Pucciniomycotina</taxon>
        <taxon>Microbotryomycetes</taxon>
        <taxon>Leucosporidiales</taxon>
        <taxon>Leucosporidium</taxon>
    </lineage>
</organism>
<dbReference type="InterPro" id="IPR011333">
    <property type="entry name" value="SKP1/BTB/POZ_sf"/>
</dbReference>
<dbReference type="CDD" id="cd18186">
    <property type="entry name" value="BTB_POZ_ZBTB_KLHL-like"/>
    <property type="match status" value="1"/>
</dbReference>
<dbReference type="InterPro" id="IPR000210">
    <property type="entry name" value="BTB/POZ_dom"/>
</dbReference>
<dbReference type="EMBL" id="MCGR01000001">
    <property type="protein sequence ID" value="ORY92520.1"/>
    <property type="molecule type" value="Genomic_DNA"/>
</dbReference>
<evidence type="ECO:0000259" key="2">
    <source>
        <dbReference type="PROSITE" id="PS50097"/>
    </source>
</evidence>
<feature type="region of interest" description="Disordered" evidence="1">
    <location>
        <begin position="173"/>
        <end position="198"/>
    </location>
</feature>
<dbReference type="AlphaFoldDB" id="A0A1Y2G4S0"/>
<protein>
    <recommendedName>
        <fullName evidence="2">BTB domain-containing protein</fullName>
    </recommendedName>
</protein>
<dbReference type="Pfam" id="PF00651">
    <property type="entry name" value="BTB"/>
    <property type="match status" value="1"/>
</dbReference>
<dbReference type="PANTHER" id="PTHR24413">
    <property type="entry name" value="SPECKLE-TYPE POZ PROTEIN"/>
    <property type="match status" value="1"/>
</dbReference>
<name>A0A1Y2G4S0_9BASI</name>
<dbReference type="Proteomes" id="UP000193467">
    <property type="component" value="Unassembled WGS sequence"/>
</dbReference>
<comment type="caution">
    <text evidence="3">The sequence shown here is derived from an EMBL/GenBank/DDBJ whole genome shotgun (WGS) entry which is preliminary data.</text>
</comment>
<reference evidence="3 4" key="1">
    <citation type="submission" date="2016-07" db="EMBL/GenBank/DDBJ databases">
        <title>Pervasive Adenine N6-methylation of Active Genes in Fungi.</title>
        <authorList>
            <consortium name="DOE Joint Genome Institute"/>
            <person name="Mondo S.J."/>
            <person name="Dannebaum R.O."/>
            <person name="Kuo R.C."/>
            <person name="Labutti K."/>
            <person name="Haridas S."/>
            <person name="Kuo A."/>
            <person name="Salamov A."/>
            <person name="Ahrendt S.R."/>
            <person name="Lipzen A."/>
            <person name="Sullivan W."/>
            <person name="Andreopoulos W.B."/>
            <person name="Clum A."/>
            <person name="Lindquist E."/>
            <person name="Daum C."/>
            <person name="Ramamoorthy G.K."/>
            <person name="Gryganskyi A."/>
            <person name="Culley D."/>
            <person name="Magnuson J.K."/>
            <person name="James T.Y."/>
            <person name="O'Malley M.A."/>
            <person name="Stajich J.E."/>
            <person name="Spatafora J.W."/>
            <person name="Visel A."/>
            <person name="Grigoriev I.V."/>
        </authorList>
    </citation>
    <scope>NUCLEOTIDE SEQUENCE [LARGE SCALE GENOMIC DNA]</scope>
    <source>
        <strain evidence="3 4">62-1032</strain>
    </source>
</reference>